<evidence type="ECO:0000313" key="2">
    <source>
        <dbReference type="Proteomes" id="UP000578531"/>
    </source>
</evidence>
<accession>A0A8H6FCR7</accession>
<gene>
    <name evidence="1" type="ORF">HO173_013312</name>
</gene>
<proteinExistence type="predicted"/>
<dbReference type="GeneID" id="59294938"/>
<organism evidence="1 2">
    <name type="scientific">Letharia columbiana</name>
    <dbReference type="NCBI Taxonomy" id="112416"/>
    <lineage>
        <taxon>Eukaryota</taxon>
        <taxon>Fungi</taxon>
        <taxon>Dikarya</taxon>
        <taxon>Ascomycota</taxon>
        <taxon>Pezizomycotina</taxon>
        <taxon>Lecanoromycetes</taxon>
        <taxon>OSLEUM clade</taxon>
        <taxon>Lecanoromycetidae</taxon>
        <taxon>Lecanorales</taxon>
        <taxon>Lecanorineae</taxon>
        <taxon>Parmeliaceae</taxon>
        <taxon>Letharia</taxon>
    </lineage>
</organism>
<dbReference type="RefSeq" id="XP_037157973.1">
    <property type="nucleotide sequence ID" value="XM_037315134.1"/>
</dbReference>
<dbReference type="EMBL" id="JACCJC010000141">
    <property type="protein sequence ID" value="KAF6223099.1"/>
    <property type="molecule type" value="Genomic_DNA"/>
</dbReference>
<comment type="caution">
    <text evidence="1">The sequence shown here is derived from an EMBL/GenBank/DDBJ whole genome shotgun (WGS) entry which is preliminary data.</text>
</comment>
<name>A0A8H6FCR7_9LECA</name>
<dbReference type="Proteomes" id="UP000578531">
    <property type="component" value="Unassembled WGS sequence"/>
</dbReference>
<reference evidence="1 2" key="1">
    <citation type="journal article" date="2020" name="Genomics">
        <title>Complete, high-quality genomes from long-read metagenomic sequencing of two wolf lichen thalli reveals enigmatic genome architecture.</title>
        <authorList>
            <person name="McKenzie S.K."/>
            <person name="Walston R.F."/>
            <person name="Allen J.L."/>
        </authorList>
    </citation>
    <scope>NUCLEOTIDE SEQUENCE [LARGE SCALE GENOMIC DNA]</scope>
    <source>
        <strain evidence="1">WasteWater2</strain>
    </source>
</reference>
<keyword evidence="2" id="KW-1185">Reference proteome</keyword>
<sequence>MAKETANDLQEEPQATVHSFPYQDLATTHFASMLPCLEELVIRDECGLFEEREGSMVAAARPGRIAGTMALGKLCRVDVEISPEGSNQNARAIHLSAGLPSTRIVRATHMVDPGDKCTATHSNSTQSQSCFCIRAVPESLQRIIGSIAALLEFLYDFAPRDEVEPGKARHGACCSLRVTALVSLELTDYSGICGERIELGCFMGSPSRVALSDEDSRRL</sequence>
<dbReference type="AlphaFoldDB" id="A0A8H6FCR7"/>
<evidence type="ECO:0000313" key="1">
    <source>
        <dbReference type="EMBL" id="KAF6223099.1"/>
    </source>
</evidence>
<protein>
    <submittedName>
        <fullName evidence="1">Uncharacterized protein</fullName>
    </submittedName>
</protein>